<dbReference type="Proteomes" id="UP001448207">
    <property type="component" value="Unassembled WGS sequence"/>
</dbReference>
<name>A0ABR3AKQ2_PHYBL</name>
<evidence type="ECO:0000256" key="5">
    <source>
        <dbReference type="ARBA" id="ARBA00022776"/>
    </source>
</evidence>
<sequence>MDSTRLYSDSEFLAEHMGFLPERVMDEIYDTTNKVVYEAMKGMRLYFESLPGIDIAALSENWKVYDKRVETEIDCAHTELQKYVVGNVLRLPTSLHITLDHYKDLDLDSTEEDEVDLNKQLEKARKDLLTQKAFKNRLIIEEKQVDDQMTALEKHKRAYGFLSKMPQEGDVWPINDAMRMVTENVRALNQAIYRVLERISMDGSMDRLVRPDERTLYLRRVVKEKIDDFQNTMSDLRNSLPRV</sequence>
<evidence type="ECO:0000256" key="3">
    <source>
        <dbReference type="ARBA" id="ARBA00022454"/>
    </source>
</evidence>
<keyword evidence="3" id="KW-0158">Chromosome</keyword>
<comment type="caution">
    <text evidence="10">The sequence shown here is derived from an EMBL/GenBank/DDBJ whole genome shotgun (WGS) entry which is preliminary data.</text>
</comment>
<evidence type="ECO:0000256" key="8">
    <source>
        <dbReference type="ARBA" id="ARBA00023306"/>
    </source>
</evidence>
<keyword evidence="11" id="KW-1185">Reference proteome</keyword>
<evidence type="ECO:0000313" key="10">
    <source>
        <dbReference type="EMBL" id="KAL0076299.1"/>
    </source>
</evidence>
<evidence type="ECO:0000256" key="2">
    <source>
        <dbReference type="ARBA" id="ARBA00008643"/>
    </source>
</evidence>
<evidence type="ECO:0000256" key="6">
    <source>
        <dbReference type="ARBA" id="ARBA00022838"/>
    </source>
</evidence>
<dbReference type="PANTHER" id="PTHR14527:SF2">
    <property type="entry name" value="PROTEIN MIS12 HOMOLOG"/>
    <property type="match status" value="1"/>
</dbReference>
<evidence type="ECO:0000256" key="7">
    <source>
        <dbReference type="ARBA" id="ARBA00023054"/>
    </source>
</evidence>
<keyword evidence="5" id="KW-0498">Mitosis</keyword>
<evidence type="ECO:0000256" key="1">
    <source>
        <dbReference type="ARBA" id="ARBA00004629"/>
    </source>
</evidence>
<keyword evidence="9" id="KW-0137">Centromere</keyword>
<comment type="subcellular location">
    <subcellularLocation>
        <location evidence="1">Chromosome</location>
        <location evidence="1">Centromere</location>
        <location evidence="1">Kinetochore</location>
    </subcellularLocation>
</comment>
<accession>A0ABR3AKQ2</accession>
<evidence type="ECO:0000256" key="4">
    <source>
        <dbReference type="ARBA" id="ARBA00022618"/>
    </source>
</evidence>
<gene>
    <name evidence="10" type="ORF">J3Q64DRAFT_1361511</name>
</gene>
<dbReference type="InterPro" id="IPR008685">
    <property type="entry name" value="Centromere_Mis12"/>
</dbReference>
<reference evidence="10 11" key="1">
    <citation type="submission" date="2024-04" db="EMBL/GenBank/DDBJ databases">
        <title>Symmetric and asymmetric DNA N6-adenine methylation regulates different biological responses in Mucorales.</title>
        <authorList>
            <consortium name="Lawrence Berkeley National Laboratory"/>
            <person name="Lax C."/>
            <person name="Mondo S.J."/>
            <person name="Osorio-Concepcion M."/>
            <person name="Muszewska A."/>
            <person name="Corrochano-Luque M."/>
            <person name="Gutierrez G."/>
            <person name="Riley R."/>
            <person name="Lipzen A."/>
            <person name="Guo J."/>
            <person name="Hundley H."/>
            <person name="Amirebrahimi M."/>
            <person name="Ng V."/>
            <person name="Lorenzo-Gutierrez D."/>
            <person name="Binder U."/>
            <person name="Yang J."/>
            <person name="Song Y."/>
            <person name="Canovas D."/>
            <person name="Navarro E."/>
            <person name="Freitag M."/>
            <person name="Gabaldon T."/>
            <person name="Grigoriev I.V."/>
            <person name="Corrochano L.M."/>
            <person name="Nicolas F.E."/>
            <person name="Garre V."/>
        </authorList>
    </citation>
    <scope>NUCLEOTIDE SEQUENCE [LARGE SCALE GENOMIC DNA]</scope>
    <source>
        <strain evidence="10 11">L51</strain>
    </source>
</reference>
<evidence type="ECO:0000313" key="11">
    <source>
        <dbReference type="Proteomes" id="UP001448207"/>
    </source>
</evidence>
<keyword evidence="6" id="KW-0995">Kinetochore</keyword>
<evidence type="ECO:0008006" key="12">
    <source>
        <dbReference type="Google" id="ProtNLM"/>
    </source>
</evidence>
<keyword evidence="7" id="KW-0175">Coiled coil</keyword>
<evidence type="ECO:0000256" key="9">
    <source>
        <dbReference type="ARBA" id="ARBA00023328"/>
    </source>
</evidence>
<dbReference type="EMBL" id="JBCLYO010000032">
    <property type="protein sequence ID" value="KAL0076299.1"/>
    <property type="molecule type" value="Genomic_DNA"/>
</dbReference>
<dbReference type="Pfam" id="PF05859">
    <property type="entry name" value="Mis12"/>
    <property type="match status" value="1"/>
</dbReference>
<proteinExistence type="inferred from homology"/>
<protein>
    <recommendedName>
        <fullName evidence="12">Kinetochore protein Mis12/MTW1</fullName>
    </recommendedName>
</protein>
<keyword evidence="4" id="KW-0132">Cell division</keyword>
<organism evidence="10 11">
    <name type="scientific">Phycomyces blakesleeanus</name>
    <dbReference type="NCBI Taxonomy" id="4837"/>
    <lineage>
        <taxon>Eukaryota</taxon>
        <taxon>Fungi</taxon>
        <taxon>Fungi incertae sedis</taxon>
        <taxon>Mucoromycota</taxon>
        <taxon>Mucoromycotina</taxon>
        <taxon>Mucoromycetes</taxon>
        <taxon>Mucorales</taxon>
        <taxon>Phycomycetaceae</taxon>
        <taxon>Phycomyces</taxon>
    </lineage>
</organism>
<dbReference type="PANTHER" id="PTHR14527">
    <property type="entry name" value="PROTEIN MIS12 HOMOLOG"/>
    <property type="match status" value="1"/>
</dbReference>
<comment type="similarity">
    <text evidence="2">Belongs to the mis12 family.</text>
</comment>
<keyword evidence="8" id="KW-0131">Cell cycle</keyword>